<evidence type="ECO:0000313" key="1">
    <source>
        <dbReference type="EMBL" id="KAF2113252.1"/>
    </source>
</evidence>
<dbReference type="AlphaFoldDB" id="A0A6A5Z1E0"/>
<evidence type="ECO:0000313" key="2">
    <source>
        <dbReference type="Proteomes" id="UP000799770"/>
    </source>
</evidence>
<reference evidence="1" key="1">
    <citation type="journal article" date="2020" name="Stud. Mycol.">
        <title>101 Dothideomycetes genomes: a test case for predicting lifestyles and emergence of pathogens.</title>
        <authorList>
            <person name="Haridas S."/>
            <person name="Albert R."/>
            <person name="Binder M."/>
            <person name="Bloem J."/>
            <person name="Labutti K."/>
            <person name="Salamov A."/>
            <person name="Andreopoulos B."/>
            <person name="Baker S."/>
            <person name="Barry K."/>
            <person name="Bills G."/>
            <person name="Bluhm B."/>
            <person name="Cannon C."/>
            <person name="Castanera R."/>
            <person name="Culley D."/>
            <person name="Daum C."/>
            <person name="Ezra D."/>
            <person name="Gonzalez J."/>
            <person name="Henrissat B."/>
            <person name="Kuo A."/>
            <person name="Liang C."/>
            <person name="Lipzen A."/>
            <person name="Lutzoni F."/>
            <person name="Magnuson J."/>
            <person name="Mondo S."/>
            <person name="Nolan M."/>
            <person name="Ohm R."/>
            <person name="Pangilinan J."/>
            <person name="Park H.-J."/>
            <person name="Ramirez L."/>
            <person name="Alfaro M."/>
            <person name="Sun H."/>
            <person name="Tritt A."/>
            <person name="Yoshinaga Y."/>
            <person name="Zwiers L.-H."/>
            <person name="Turgeon B."/>
            <person name="Goodwin S."/>
            <person name="Spatafora J."/>
            <person name="Crous P."/>
            <person name="Grigoriev I."/>
        </authorList>
    </citation>
    <scope>NUCLEOTIDE SEQUENCE</scope>
    <source>
        <strain evidence="1">CBS 627.86</strain>
    </source>
</reference>
<keyword evidence="2" id="KW-1185">Reference proteome</keyword>
<name>A0A6A5Z1E0_9PLEO</name>
<protein>
    <submittedName>
        <fullName evidence="1">Uncharacterized protein</fullName>
    </submittedName>
</protein>
<dbReference type="EMBL" id="ML977328">
    <property type="protein sequence ID" value="KAF2113252.1"/>
    <property type="molecule type" value="Genomic_DNA"/>
</dbReference>
<accession>A0A6A5Z1E0</accession>
<sequence>MHTNPSNINRHSYQKGYFDTYIHFNPSPERSCHLPSLSTVLAPDSQQPETFLLTTH</sequence>
<proteinExistence type="predicted"/>
<gene>
    <name evidence="1" type="ORF">BDV96DRAFT_578601</name>
</gene>
<dbReference type="Proteomes" id="UP000799770">
    <property type="component" value="Unassembled WGS sequence"/>
</dbReference>
<organism evidence="1 2">
    <name type="scientific">Lophiotrema nucula</name>
    <dbReference type="NCBI Taxonomy" id="690887"/>
    <lineage>
        <taxon>Eukaryota</taxon>
        <taxon>Fungi</taxon>
        <taxon>Dikarya</taxon>
        <taxon>Ascomycota</taxon>
        <taxon>Pezizomycotina</taxon>
        <taxon>Dothideomycetes</taxon>
        <taxon>Pleosporomycetidae</taxon>
        <taxon>Pleosporales</taxon>
        <taxon>Lophiotremataceae</taxon>
        <taxon>Lophiotrema</taxon>
    </lineage>
</organism>